<dbReference type="GO" id="GO:0006357">
    <property type="term" value="P:regulation of transcription by RNA polymerase II"/>
    <property type="evidence" value="ECO:0007669"/>
    <property type="project" value="TreeGrafter"/>
</dbReference>
<accession>A0A915CMI0</accession>
<dbReference type="GO" id="GO:0005634">
    <property type="term" value="C:nucleus"/>
    <property type="evidence" value="ECO:0007669"/>
    <property type="project" value="UniProtKB-SubCell"/>
</dbReference>
<dbReference type="SUPFAM" id="SSF46689">
    <property type="entry name" value="Homeodomain-like"/>
    <property type="match status" value="1"/>
</dbReference>
<dbReference type="GO" id="GO:0003676">
    <property type="term" value="F:nucleic acid binding"/>
    <property type="evidence" value="ECO:0007669"/>
    <property type="project" value="InterPro"/>
</dbReference>
<dbReference type="AlphaFoldDB" id="A0A915CMI0"/>
<dbReference type="PANTHER" id="PTHR46169">
    <property type="entry name" value="DNA REPLICATION-RELATED ELEMENT FACTOR, ISOFORM A"/>
    <property type="match status" value="1"/>
</dbReference>
<dbReference type="WBParaSite" id="jg10547">
    <property type="protein sequence ID" value="jg10547"/>
    <property type="gene ID" value="jg10547"/>
</dbReference>
<dbReference type="Gene3D" id="1.10.10.10">
    <property type="entry name" value="Winged helix-like DNA-binding domain superfamily/Winged helix DNA-binding domain"/>
    <property type="match status" value="1"/>
</dbReference>
<dbReference type="SUPFAM" id="SSF53098">
    <property type="entry name" value="Ribonuclease H-like"/>
    <property type="match status" value="1"/>
</dbReference>
<keyword evidence="2" id="KW-1185">Reference proteome</keyword>
<protein>
    <submittedName>
        <fullName evidence="3">Transposase</fullName>
    </submittedName>
</protein>
<dbReference type="InterPro" id="IPR012337">
    <property type="entry name" value="RNaseH-like_sf"/>
</dbReference>
<dbReference type="PANTHER" id="PTHR46169:SF29">
    <property type="entry name" value="DNA REPLICATION-RELATED ELEMENT FACTOR, ISOFORM A"/>
    <property type="match status" value="1"/>
</dbReference>
<name>A0A915CMI0_9BILA</name>
<sequence>MFLGLREMDKDHTAKNILTATEELLGKFDLSLDSIFKIVTDNGSNVVAAFKDIQIIDFNTEYVDDDDDDKDYDEGNLSNIPDESILLEAFPQRISCFAHSLQLVILKFFKDDVIYFSGYKKMMDVVKKVKISPKLKKELHERCGATVKLPSTTRWGSLIEVIRQFLEVKQSLGEIQSLKTLMPTAEEIHELQVILQIFRPFVAVLKRIQAEKSVSISHVVYNESLRPAIIRAHEAGHGVREIARFLDIRPMMVSRAINRFEETGSNKDRTGRGPKKTAFLNYSVWSIHEEKACKKPHPNVGFLKKALKKAWKGIYLEALAKMVDNFPKRLKACINANGDHPVLFTIRRRFIHRPSERGQMLDVHVLSRLSLTTPTLLYFVGLAQTME</sequence>
<dbReference type="InterPro" id="IPR052717">
    <property type="entry name" value="Vacuolar_transposase_reg"/>
</dbReference>
<evidence type="ECO:0000256" key="1">
    <source>
        <dbReference type="ARBA" id="ARBA00004123"/>
    </source>
</evidence>
<comment type="subcellular location">
    <subcellularLocation>
        <location evidence="1">Nucleus</location>
    </subcellularLocation>
</comment>
<dbReference type="Gene3D" id="3.30.420.10">
    <property type="entry name" value="Ribonuclease H-like superfamily/Ribonuclease H"/>
    <property type="match status" value="1"/>
</dbReference>
<evidence type="ECO:0000313" key="3">
    <source>
        <dbReference type="WBParaSite" id="jg10547"/>
    </source>
</evidence>
<dbReference type="InterPro" id="IPR036397">
    <property type="entry name" value="RNaseH_sf"/>
</dbReference>
<dbReference type="InterPro" id="IPR036388">
    <property type="entry name" value="WH-like_DNA-bd_sf"/>
</dbReference>
<dbReference type="InterPro" id="IPR009057">
    <property type="entry name" value="Homeodomain-like_sf"/>
</dbReference>
<proteinExistence type="predicted"/>
<dbReference type="Proteomes" id="UP000887574">
    <property type="component" value="Unplaced"/>
</dbReference>
<organism evidence="2 3">
    <name type="scientific">Ditylenchus dipsaci</name>
    <dbReference type="NCBI Taxonomy" id="166011"/>
    <lineage>
        <taxon>Eukaryota</taxon>
        <taxon>Metazoa</taxon>
        <taxon>Ecdysozoa</taxon>
        <taxon>Nematoda</taxon>
        <taxon>Chromadorea</taxon>
        <taxon>Rhabditida</taxon>
        <taxon>Tylenchina</taxon>
        <taxon>Tylenchomorpha</taxon>
        <taxon>Sphaerularioidea</taxon>
        <taxon>Anguinidae</taxon>
        <taxon>Anguininae</taxon>
        <taxon>Ditylenchus</taxon>
    </lineage>
</organism>
<evidence type="ECO:0000313" key="2">
    <source>
        <dbReference type="Proteomes" id="UP000887574"/>
    </source>
</evidence>
<reference evidence="3" key="1">
    <citation type="submission" date="2022-11" db="UniProtKB">
        <authorList>
            <consortium name="WormBaseParasite"/>
        </authorList>
    </citation>
    <scope>IDENTIFICATION</scope>
</reference>